<evidence type="ECO:0000313" key="13">
    <source>
        <dbReference type="EMBL" id="ERF70697.1"/>
    </source>
</evidence>
<dbReference type="GO" id="GO:0008106">
    <property type="term" value="F:alcohol dehydrogenase (NADP+) activity"/>
    <property type="evidence" value="ECO:0007669"/>
    <property type="project" value="UniProtKB-EC"/>
</dbReference>
<evidence type="ECO:0000256" key="11">
    <source>
        <dbReference type="RuleBase" id="RU361277"/>
    </source>
</evidence>
<dbReference type="InterPro" id="IPR013149">
    <property type="entry name" value="ADH-like_C"/>
</dbReference>
<dbReference type="InterPro" id="IPR011032">
    <property type="entry name" value="GroES-like_sf"/>
</dbReference>
<dbReference type="EMBL" id="KE721301">
    <property type="protein sequence ID" value="ERF70697.1"/>
    <property type="molecule type" value="Genomic_DNA"/>
</dbReference>
<dbReference type="OrthoDB" id="1879366at2759"/>
<evidence type="ECO:0000256" key="6">
    <source>
        <dbReference type="ARBA" id="ARBA00022833"/>
    </source>
</evidence>
<protein>
    <recommendedName>
        <fullName evidence="9">alcohol dehydrogenase (NADP(+))</fullName>
        <ecNumber evidence="9">1.1.1.2</ecNumber>
    </recommendedName>
</protein>
<dbReference type="GO" id="GO:0008270">
    <property type="term" value="F:zinc ion binding"/>
    <property type="evidence" value="ECO:0007669"/>
    <property type="project" value="InterPro"/>
</dbReference>
<dbReference type="InterPro" id="IPR013154">
    <property type="entry name" value="ADH-like_N"/>
</dbReference>
<organism evidence="13 14">
    <name type="scientific">Endocarpon pusillum (strain Z07020 / HMAS-L-300199)</name>
    <name type="common">Lichen-forming fungus</name>
    <dbReference type="NCBI Taxonomy" id="1263415"/>
    <lineage>
        <taxon>Eukaryota</taxon>
        <taxon>Fungi</taxon>
        <taxon>Dikarya</taxon>
        <taxon>Ascomycota</taxon>
        <taxon>Pezizomycotina</taxon>
        <taxon>Eurotiomycetes</taxon>
        <taxon>Chaetothyriomycetidae</taxon>
        <taxon>Verrucariales</taxon>
        <taxon>Verrucariaceae</taxon>
        <taxon>Endocarpon</taxon>
    </lineage>
</organism>
<dbReference type="SMART" id="SM00829">
    <property type="entry name" value="PKS_ER"/>
    <property type="match status" value="1"/>
</dbReference>
<dbReference type="PANTHER" id="PTHR42683">
    <property type="entry name" value="ALDEHYDE REDUCTASE"/>
    <property type="match status" value="1"/>
</dbReference>
<gene>
    <name evidence="13" type="ORF">EPUS_02563</name>
</gene>
<evidence type="ECO:0000256" key="5">
    <source>
        <dbReference type="ARBA" id="ARBA00022723"/>
    </source>
</evidence>
<evidence type="ECO:0000256" key="1">
    <source>
        <dbReference type="ARBA" id="ARBA00001947"/>
    </source>
</evidence>
<dbReference type="CDD" id="cd05283">
    <property type="entry name" value="CAD1"/>
    <property type="match status" value="1"/>
</dbReference>
<dbReference type="InterPro" id="IPR047109">
    <property type="entry name" value="CAD-like"/>
</dbReference>
<evidence type="ECO:0000259" key="12">
    <source>
        <dbReference type="SMART" id="SM00829"/>
    </source>
</evidence>
<keyword evidence="7" id="KW-0521">NADP</keyword>
<dbReference type="Gene3D" id="3.40.50.720">
    <property type="entry name" value="NAD(P)-binding Rossmann-like Domain"/>
    <property type="match status" value="1"/>
</dbReference>
<comment type="subunit">
    <text evidence="3">Homodimer.</text>
</comment>
<dbReference type="Pfam" id="PF00107">
    <property type="entry name" value="ADH_zinc_N"/>
    <property type="match status" value="1"/>
</dbReference>
<dbReference type="Gene3D" id="3.90.180.10">
    <property type="entry name" value="Medium-chain alcohol dehydrogenases, catalytic domain"/>
    <property type="match status" value="1"/>
</dbReference>
<evidence type="ECO:0000256" key="4">
    <source>
        <dbReference type="ARBA" id="ARBA00022553"/>
    </source>
</evidence>
<dbReference type="InterPro" id="IPR036291">
    <property type="entry name" value="NAD(P)-bd_dom_sf"/>
</dbReference>
<accession>U1G0H0</accession>
<dbReference type="SUPFAM" id="SSF50129">
    <property type="entry name" value="GroES-like"/>
    <property type="match status" value="1"/>
</dbReference>
<dbReference type="AlphaFoldDB" id="U1G0H0"/>
<comment type="catalytic activity">
    <reaction evidence="10">
        <text>a primary alcohol + NADP(+) = an aldehyde + NADPH + H(+)</text>
        <dbReference type="Rhea" id="RHEA:15937"/>
        <dbReference type="ChEBI" id="CHEBI:15378"/>
        <dbReference type="ChEBI" id="CHEBI:15734"/>
        <dbReference type="ChEBI" id="CHEBI:17478"/>
        <dbReference type="ChEBI" id="CHEBI:57783"/>
        <dbReference type="ChEBI" id="CHEBI:58349"/>
        <dbReference type="EC" id="1.1.1.2"/>
    </reaction>
    <physiologicalReaction direction="left-to-right" evidence="10">
        <dbReference type="Rhea" id="RHEA:15938"/>
    </physiologicalReaction>
    <physiologicalReaction direction="right-to-left" evidence="10">
        <dbReference type="Rhea" id="RHEA:15939"/>
    </physiologicalReaction>
</comment>
<evidence type="ECO:0000256" key="2">
    <source>
        <dbReference type="ARBA" id="ARBA00008072"/>
    </source>
</evidence>
<evidence type="ECO:0000256" key="9">
    <source>
        <dbReference type="ARBA" id="ARBA00024074"/>
    </source>
</evidence>
<dbReference type="eggNOG" id="KOG0023">
    <property type="taxonomic scope" value="Eukaryota"/>
</dbReference>
<dbReference type="PROSITE" id="PS00059">
    <property type="entry name" value="ADH_ZINC"/>
    <property type="match status" value="1"/>
</dbReference>
<comment type="cofactor">
    <cofactor evidence="1 11">
        <name>Zn(2+)</name>
        <dbReference type="ChEBI" id="CHEBI:29105"/>
    </cofactor>
</comment>
<comment type="similarity">
    <text evidence="2 11">Belongs to the zinc-containing alcohol dehydrogenase family.</text>
</comment>
<keyword evidence="5 11" id="KW-0479">Metal-binding</keyword>
<dbReference type="EC" id="1.1.1.2" evidence="9"/>
<evidence type="ECO:0000313" key="14">
    <source>
        <dbReference type="Proteomes" id="UP000019373"/>
    </source>
</evidence>
<keyword evidence="14" id="KW-1185">Reference proteome</keyword>
<dbReference type="HOGENOM" id="CLU_026673_20_2_1"/>
<reference evidence="14" key="1">
    <citation type="journal article" date="2014" name="BMC Genomics">
        <title>Genome characteristics reveal the impact of lichenization on lichen-forming fungus Endocarpon pusillum Hedwig (Verrucariales, Ascomycota).</title>
        <authorList>
            <person name="Wang Y.-Y."/>
            <person name="Liu B."/>
            <person name="Zhang X.-Y."/>
            <person name="Zhou Q.-M."/>
            <person name="Zhang T."/>
            <person name="Li H."/>
            <person name="Yu Y.-F."/>
            <person name="Zhang X.-L."/>
            <person name="Hao X.-Y."/>
            <person name="Wang M."/>
            <person name="Wang L."/>
            <person name="Wei J.-C."/>
        </authorList>
    </citation>
    <scope>NUCLEOTIDE SEQUENCE [LARGE SCALE GENOMIC DNA]</scope>
    <source>
        <strain evidence="14">Z07020 / HMAS-L-300199</strain>
    </source>
</reference>
<evidence type="ECO:0000256" key="3">
    <source>
        <dbReference type="ARBA" id="ARBA00011738"/>
    </source>
</evidence>
<dbReference type="Pfam" id="PF08240">
    <property type="entry name" value="ADH_N"/>
    <property type="match status" value="1"/>
</dbReference>
<keyword evidence="4" id="KW-0597">Phosphoprotein</keyword>
<name>U1G0H0_ENDPU</name>
<dbReference type="FunFam" id="3.40.50.720:FF:000158">
    <property type="entry name" value="Zinc-binding alcohol dehydrogenase"/>
    <property type="match status" value="1"/>
</dbReference>
<keyword evidence="8" id="KW-0560">Oxidoreductase</keyword>
<dbReference type="SUPFAM" id="SSF51735">
    <property type="entry name" value="NAD(P)-binding Rossmann-fold domains"/>
    <property type="match status" value="1"/>
</dbReference>
<sequence>MGYPDSFEGFMVESQKDWTNFKKQDFKPKPFEDNDIDIKIECCGVCGSDVHSINGGWGEVPLPLCVGHEVIGKAVKVGSKVSTVKVGDRVGVGAQIQSCMECKQCKSDNENYCPKQVDTYGAPYPDGTIAQGGYASHIRAHEYFTFPIPDSIPSIEAAPMMCAGLTVYSPLVRAGVGPGKKVAIVGIGGLGHFAIMFANALGAEVTAISHSPNKKEDALKLGAKHFVCSRDKDWAQPLAFEFDYVLNSADMGHKMNMKDYISILNVGAELHHVGLPDGPFPELMAQDFASNGSKMGTSHIGCRTEALAMLKLAADKNLKPMIETVEISEDGCKKVVQGVHDNAVRYRYTLTNYDKAFGKGE</sequence>
<dbReference type="OMA" id="EAIFPMV"/>
<dbReference type="InterPro" id="IPR002328">
    <property type="entry name" value="ADH_Zn_CS"/>
</dbReference>
<dbReference type="Proteomes" id="UP000019373">
    <property type="component" value="Unassembled WGS sequence"/>
</dbReference>
<proteinExistence type="inferred from homology"/>
<evidence type="ECO:0000256" key="7">
    <source>
        <dbReference type="ARBA" id="ARBA00022857"/>
    </source>
</evidence>
<keyword evidence="6 11" id="KW-0862">Zinc</keyword>
<evidence type="ECO:0000256" key="10">
    <source>
        <dbReference type="ARBA" id="ARBA00050997"/>
    </source>
</evidence>
<dbReference type="GO" id="GO:0006066">
    <property type="term" value="P:alcohol metabolic process"/>
    <property type="evidence" value="ECO:0007669"/>
    <property type="project" value="UniProtKB-ARBA"/>
</dbReference>
<dbReference type="InterPro" id="IPR020843">
    <property type="entry name" value="ER"/>
</dbReference>
<feature type="domain" description="Enoyl reductase (ER)" evidence="12">
    <location>
        <begin position="14"/>
        <end position="344"/>
    </location>
</feature>
<dbReference type="RefSeq" id="XP_007803755.1">
    <property type="nucleotide sequence ID" value="XM_007805564.1"/>
</dbReference>
<evidence type="ECO:0000256" key="8">
    <source>
        <dbReference type="ARBA" id="ARBA00023002"/>
    </source>
</evidence>
<dbReference type="GeneID" id="19237616"/>